<gene>
    <name evidence="2" type="ORF">FMOSSE_LOCUS13568</name>
</gene>
<sequence>IRVESKRVSCIYGSLSGLIFQMCYTSMWAIKFRFLFGILGVTIALSCLLFYYTRLCHLNFGKIDKSGKGLKYYLEFDPELKDEYEYSKLNIVDNDESHSGIYYGIVRYCEFIKTLPNFLKEWLINDQKQRTSKTGSNDPKVIIL</sequence>
<evidence type="ECO:0000313" key="3">
    <source>
        <dbReference type="Proteomes" id="UP000789375"/>
    </source>
</evidence>
<feature type="transmembrane region" description="Helical" evidence="1">
    <location>
        <begin position="34"/>
        <end position="52"/>
    </location>
</feature>
<keyword evidence="1" id="KW-0472">Membrane</keyword>
<name>A0A9N9HMR6_FUNMO</name>
<keyword evidence="1" id="KW-1133">Transmembrane helix</keyword>
<dbReference type="EMBL" id="CAJVPP010008274">
    <property type="protein sequence ID" value="CAG8695697.1"/>
    <property type="molecule type" value="Genomic_DNA"/>
</dbReference>
<protein>
    <submittedName>
        <fullName evidence="2">1932_t:CDS:1</fullName>
    </submittedName>
</protein>
<keyword evidence="1" id="KW-0812">Transmembrane</keyword>
<keyword evidence="3" id="KW-1185">Reference proteome</keyword>
<dbReference type="AlphaFoldDB" id="A0A9N9HMR6"/>
<proteinExistence type="predicted"/>
<accession>A0A9N9HMR6</accession>
<evidence type="ECO:0000256" key="1">
    <source>
        <dbReference type="SAM" id="Phobius"/>
    </source>
</evidence>
<feature type="non-terminal residue" evidence="2">
    <location>
        <position position="144"/>
    </location>
</feature>
<comment type="caution">
    <text evidence="2">The sequence shown here is derived from an EMBL/GenBank/DDBJ whole genome shotgun (WGS) entry which is preliminary data.</text>
</comment>
<reference evidence="2" key="1">
    <citation type="submission" date="2021-06" db="EMBL/GenBank/DDBJ databases">
        <authorList>
            <person name="Kallberg Y."/>
            <person name="Tangrot J."/>
            <person name="Rosling A."/>
        </authorList>
    </citation>
    <scope>NUCLEOTIDE SEQUENCE</scope>
    <source>
        <strain evidence="2">87-6 pot B 2015</strain>
    </source>
</reference>
<organism evidence="2 3">
    <name type="scientific">Funneliformis mosseae</name>
    <name type="common">Endomycorrhizal fungus</name>
    <name type="synonym">Glomus mosseae</name>
    <dbReference type="NCBI Taxonomy" id="27381"/>
    <lineage>
        <taxon>Eukaryota</taxon>
        <taxon>Fungi</taxon>
        <taxon>Fungi incertae sedis</taxon>
        <taxon>Mucoromycota</taxon>
        <taxon>Glomeromycotina</taxon>
        <taxon>Glomeromycetes</taxon>
        <taxon>Glomerales</taxon>
        <taxon>Glomeraceae</taxon>
        <taxon>Funneliformis</taxon>
    </lineage>
</organism>
<feature type="transmembrane region" description="Helical" evidence="1">
    <location>
        <begin position="9"/>
        <end position="28"/>
    </location>
</feature>
<dbReference type="Proteomes" id="UP000789375">
    <property type="component" value="Unassembled WGS sequence"/>
</dbReference>
<evidence type="ECO:0000313" key="2">
    <source>
        <dbReference type="EMBL" id="CAG8695697.1"/>
    </source>
</evidence>